<reference evidence="1 4" key="2">
    <citation type="submission" date="2020-03" db="EMBL/GenBank/DDBJ databases">
        <title>Bacterial samples isolated from urine from healthy bovine heifers (Gyr breed).</title>
        <authorList>
            <person name="Giannattasio-Ferraz S."/>
            <person name="Maskeri L."/>
            <person name="Penido A."/>
            <person name="Barbosa-Stancioli E.F."/>
            <person name="Putonti C."/>
        </authorList>
    </citation>
    <scope>NUCLEOTIDE SEQUENCE [LARGE SCALE GENOMIC DNA]</scope>
    <source>
        <strain evidence="1 4">UFMG-H7</strain>
    </source>
</reference>
<reference evidence="2 3" key="1">
    <citation type="submission" date="2017-05" db="EMBL/GenBank/DDBJ databases">
        <title>Vagococcus spp. assemblies.</title>
        <authorList>
            <person name="Gulvik C.A."/>
        </authorList>
    </citation>
    <scope>NUCLEOTIDE SEQUENCE [LARGE SCALE GENOMIC DNA]</scope>
    <source>
        <strain evidence="2 3">NCFB 2497</strain>
    </source>
</reference>
<dbReference type="AlphaFoldDB" id="A0A369B600"/>
<dbReference type="Proteomes" id="UP000288197">
    <property type="component" value="Unassembled WGS sequence"/>
</dbReference>
<dbReference type="InterPro" id="IPR027417">
    <property type="entry name" value="P-loop_NTPase"/>
</dbReference>
<evidence type="ECO:0000313" key="1">
    <source>
        <dbReference type="EMBL" id="NKC67002.1"/>
    </source>
</evidence>
<sequence>MSLIVLIGAQATGKMTVGKELEKQIDGKLLFNHQTIDIFANYLGYNSYTFGLSDQTRKELFKAFVLNKGENTTESIIFTVLVAFNQEDDIQFLKDIAAIFKDAQEDVYFVELVSDIKIRLERNKHADRLAAKPSKRDLDFSENELLTSFETHQLESKENQLKETFEPLGIQCLKIDNTNLSPVEVSQKIKSHFQLS</sequence>
<keyword evidence="3" id="KW-1185">Reference proteome</keyword>
<dbReference type="RefSeq" id="WP_114288792.1">
    <property type="nucleotide sequence ID" value="NZ_CP081461.1"/>
</dbReference>
<evidence type="ECO:0008006" key="5">
    <source>
        <dbReference type="Google" id="ProtNLM"/>
    </source>
</evidence>
<accession>A0A369B600</accession>
<comment type="caution">
    <text evidence="2">The sequence shown here is derived from an EMBL/GenBank/DDBJ whole genome shotgun (WGS) entry which is preliminary data.</text>
</comment>
<proteinExistence type="predicted"/>
<organism evidence="2 3">
    <name type="scientific">Vagococcus fluvialis</name>
    <dbReference type="NCBI Taxonomy" id="2738"/>
    <lineage>
        <taxon>Bacteria</taxon>
        <taxon>Bacillati</taxon>
        <taxon>Bacillota</taxon>
        <taxon>Bacilli</taxon>
        <taxon>Lactobacillales</taxon>
        <taxon>Enterococcaceae</taxon>
        <taxon>Vagococcus</taxon>
    </lineage>
</organism>
<dbReference type="Proteomes" id="UP000521358">
    <property type="component" value="Unassembled WGS sequence"/>
</dbReference>
<dbReference type="SUPFAM" id="SSF52540">
    <property type="entry name" value="P-loop containing nucleoside triphosphate hydrolases"/>
    <property type="match status" value="1"/>
</dbReference>
<dbReference type="GeneID" id="63145512"/>
<dbReference type="EMBL" id="JAAVMB010000002">
    <property type="protein sequence ID" value="NKC67002.1"/>
    <property type="molecule type" value="Genomic_DNA"/>
</dbReference>
<dbReference type="Gene3D" id="3.40.50.300">
    <property type="entry name" value="P-loop containing nucleotide triphosphate hydrolases"/>
    <property type="match status" value="1"/>
</dbReference>
<name>A0A369B600_9ENTE</name>
<protein>
    <recommendedName>
        <fullName evidence="5">Shikimate kinase</fullName>
    </recommendedName>
</protein>
<evidence type="ECO:0000313" key="3">
    <source>
        <dbReference type="Proteomes" id="UP000288197"/>
    </source>
</evidence>
<dbReference type="OrthoDB" id="193997at2"/>
<evidence type="ECO:0000313" key="2">
    <source>
        <dbReference type="EMBL" id="RSU05604.1"/>
    </source>
</evidence>
<evidence type="ECO:0000313" key="4">
    <source>
        <dbReference type="Proteomes" id="UP000521358"/>
    </source>
</evidence>
<gene>
    <name evidence="2" type="ORF">CBF32_00995</name>
    <name evidence="1" type="ORF">HED35_02760</name>
</gene>
<dbReference type="EMBL" id="NGJX01000001">
    <property type="protein sequence ID" value="RSU05604.1"/>
    <property type="molecule type" value="Genomic_DNA"/>
</dbReference>